<reference evidence="1 2" key="1">
    <citation type="submission" date="2016-02" db="EMBL/GenBank/DDBJ databases">
        <title>Genome analysis of coral dinoflagellate symbionts highlights evolutionary adaptations to a symbiotic lifestyle.</title>
        <authorList>
            <person name="Aranda M."/>
            <person name="Li Y."/>
            <person name="Liew Y.J."/>
            <person name="Baumgarten S."/>
            <person name="Simakov O."/>
            <person name="Wilson M."/>
            <person name="Piel J."/>
            <person name="Ashoor H."/>
            <person name="Bougouffa S."/>
            <person name="Bajic V.B."/>
            <person name="Ryu T."/>
            <person name="Ravasi T."/>
            <person name="Bayer T."/>
            <person name="Micklem G."/>
            <person name="Kim H."/>
            <person name="Bhak J."/>
            <person name="Lajeunesse T.C."/>
            <person name="Voolstra C.R."/>
        </authorList>
    </citation>
    <scope>NUCLEOTIDE SEQUENCE [LARGE SCALE GENOMIC DNA]</scope>
    <source>
        <strain evidence="1 2">CCMP2467</strain>
    </source>
</reference>
<comment type="caution">
    <text evidence="1">The sequence shown here is derived from an EMBL/GenBank/DDBJ whole genome shotgun (WGS) entry which is preliminary data.</text>
</comment>
<gene>
    <name evidence="1" type="ORF">AK812_SmicGene18096</name>
</gene>
<evidence type="ECO:0000313" key="2">
    <source>
        <dbReference type="Proteomes" id="UP000186817"/>
    </source>
</evidence>
<protein>
    <submittedName>
        <fullName evidence="1">Uncharacterized protein</fullName>
    </submittedName>
</protein>
<proteinExistence type="predicted"/>
<keyword evidence="2" id="KW-1185">Reference proteome</keyword>
<evidence type="ECO:0000313" key="1">
    <source>
        <dbReference type="EMBL" id="OLP99352.1"/>
    </source>
</evidence>
<accession>A0A1Q9DW08</accession>
<dbReference type="OrthoDB" id="10270988at2759"/>
<organism evidence="1 2">
    <name type="scientific">Symbiodinium microadriaticum</name>
    <name type="common">Dinoflagellate</name>
    <name type="synonym">Zooxanthella microadriatica</name>
    <dbReference type="NCBI Taxonomy" id="2951"/>
    <lineage>
        <taxon>Eukaryota</taxon>
        <taxon>Sar</taxon>
        <taxon>Alveolata</taxon>
        <taxon>Dinophyceae</taxon>
        <taxon>Suessiales</taxon>
        <taxon>Symbiodiniaceae</taxon>
        <taxon>Symbiodinium</taxon>
    </lineage>
</organism>
<dbReference type="Proteomes" id="UP000186817">
    <property type="component" value="Unassembled WGS sequence"/>
</dbReference>
<dbReference type="EMBL" id="LSRX01000365">
    <property type="protein sequence ID" value="OLP99352.1"/>
    <property type="molecule type" value="Genomic_DNA"/>
</dbReference>
<dbReference type="AlphaFoldDB" id="A0A1Q9DW08"/>
<sequence length="237" mass="25999">MPTVIAVLEIQMPPRLDVAGASLTGGDDGTSVGLPCYIAVVSLVREYLWCLHNRIAAGCPLALSEYHFVAARACAGNPDVLRNLRGFEAVPEWFFSLLAQPRREATRLGVFLRSSVFGGELPVQREVQRIVKKVLEAQQASCNDGVDDEGSQIVPKTNFDARLAKAFARLSASLGATYRQRNDASPRSPWQVHAAVMKFIVDSEGLDDRPLNFSVRDQFHHERPPTAAGLRAGEFIL</sequence>
<name>A0A1Q9DW08_SYMMI</name>